<dbReference type="InterPro" id="IPR011856">
    <property type="entry name" value="tRNA_endonuc-like_dom_sf"/>
</dbReference>
<dbReference type="Proteomes" id="UP000189855">
    <property type="component" value="Unassembled WGS sequence"/>
</dbReference>
<evidence type="ECO:0000256" key="1">
    <source>
        <dbReference type="ARBA" id="ARBA00023125"/>
    </source>
</evidence>
<dbReference type="GO" id="GO:0004519">
    <property type="term" value="F:endonuclease activity"/>
    <property type="evidence" value="ECO:0007669"/>
    <property type="project" value="InterPro"/>
</dbReference>
<organism evidence="3 4">
    <name type="scientific">Pseudomonas syringae pv. tomato</name>
    <dbReference type="NCBI Taxonomy" id="323"/>
    <lineage>
        <taxon>Bacteria</taxon>
        <taxon>Pseudomonadati</taxon>
        <taxon>Pseudomonadota</taxon>
        <taxon>Gammaproteobacteria</taxon>
        <taxon>Pseudomonadales</taxon>
        <taxon>Pseudomonadaceae</taxon>
        <taxon>Pseudomonas</taxon>
    </lineage>
</organism>
<dbReference type="EMBL" id="MSDS01000014">
    <property type="protein sequence ID" value="OPE59563.1"/>
    <property type="molecule type" value="Genomic_DNA"/>
</dbReference>
<dbReference type="Pfam" id="PF01939">
    <property type="entry name" value="NucS_C"/>
    <property type="match status" value="1"/>
</dbReference>
<dbReference type="InterPro" id="IPR002793">
    <property type="entry name" value="Endonuclease_NucS"/>
</dbReference>
<comment type="caution">
    <text evidence="3">The sequence shown here is derived from an EMBL/GenBank/DDBJ whole genome shotgun (WGS) entry which is preliminary data.</text>
</comment>
<dbReference type="PANTHER" id="PTHR38814:SF1">
    <property type="entry name" value="ENDONUCLEASE NUCS"/>
    <property type="match status" value="1"/>
</dbReference>
<keyword evidence="1" id="KW-0238">DNA-binding</keyword>
<dbReference type="GO" id="GO:0003677">
    <property type="term" value="F:DNA binding"/>
    <property type="evidence" value="ECO:0007669"/>
    <property type="project" value="UniProtKB-KW"/>
</dbReference>
<evidence type="ECO:0000259" key="2">
    <source>
        <dbReference type="Pfam" id="PF01939"/>
    </source>
</evidence>
<evidence type="ECO:0000313" key="3">
    <source>
        <dbReference type="EMBL" id="OPE59563.1"/>
    </source>
</evidence>
<protein>
    <recommendedName>
        <fullName evidence="2">Endonuclease NucS C-terminal domain-containing protein</fullName>
    </recommendedName>
</protein>
<proteinExistence type="predicted"/>
<sequence>MNKLESKIRDYLSDNLELIEKGLMLIKKEFPLENSHGAGGSIDILAKDKLGHYVVIEIKRSDQVARAALHELTKYTALLRSTKGIRRENIRTILLSTTWHELRVPFQEYCRVCEVPSEGFLITADANGRVSNVEPIVPSISSKPLCISRQQSIFFFTDLKNRDLALPGVIQAAQKSSLEDFIVFLVDYAGNNDRVIYRHGLYFGFSSPLNEAEPAQLAEIKRSESWDDDLDDLDDLDENFLCVLMDNIDVRSDSCEIGYPEKIAAMLEAGWLISVAERTGRYAENRDLVSDEILLNEFKKVEGGANHYFVHTSSPKYKLSWDKFKEDAARVLLGNAAWSLIFEKLLADMEKSSEDVTASVSIYNLADIVYSLSNFMGKGESGYMPRFNMIMSTSTEVVQYVGAMVWLGHNVNIDAEAWIDASCDSTISYFMRHHFGEQFECDDQLCDQLNLASVMLKISNPGAIDEQREWMHVVSGQINYLPHENNLFHGVLEFCNENLEFKRSLIDYIGKTAPHWVQ</sequence>
<dbReference type="PANTHER" id="PTHR38814">
    <property type="entry name" value="ENDONUCLEASE NUCS"/>
    <property type="match status" value="1"/>
</dbReference>
<dbReference type="InterPro" id="IPR048301">
    <property type="entry name" value="NucS_C"/>
</dbReference>
<accession>A0AB36KT60</accession>
<evidence type="ECO:0000313" key="4">
    <source>
        <dbReference type="Proteomes" id="UP000189855"/>
    </source>
</evidence>
<name>A0AB36KT60_PSEUB</name>
<feature type="domain" description="Endonuclease NucS C-terminal" evidence="2">
    <location>
        <begin position="5"/>
        <end position="96"/>
    </location>
</feature>
<gene>
    <name evidence="3" type="ORF">BTW15_13655</name>
</gene>
<dbReference type="AlphaFoldDB" id="A0AB36KT60"/>
<reference evidence="3 4" key="1">
    <citation type="journal article" date="2017" name="Mol. Ecol.">
        <title>Adaptation of the pathogen, Pseudomonas syringae, during experimental evolution on a native vs. alternative host plant.</title>
        <authorList>
            <person name="Meaden S."/>
            <person name="Koskella B."/>
        </authorList>
    </citation>
    <scope>NUCLEOTIDE SEQUENCE [LARGE SCALE GENOMIC DNA]</scope>
    <source>
        <strain evidence="3 4">PT23</strain>
    </source>
</reference>
<dbReference type="RefSeq" id="WP_079216224.1">
    <property type="nucleotide sequence ID" value="NZ_JAIFYV010000001.1"/>
</dbReference>
<dbReference type="Gene3D" id="3.40.1350.10">
    <property type="match status" value="1"/>
</dbReference>